<evidence type="ECO:0000313" key="3">
    <source>
        <dbReference type="Proteomes" id="UP001153069"/>
    </source>
</evidence>
<evidence type="ECO:0000313" key="2">
    <source>
        <dbReference type="EMBL" id="CAB9520936.1"/>
    </source>
</evidence>
<protein>
    <submittedName>
        <fullName evidence="2">Uncharacterized protein</fullName>
    </submittedName>
</protein>
<feature type="region of interest" description="Disordered" evidence="1">
    <location>
        <begin position="83"/>
        <end position="126"/>
    </location>
</feature>
<organism evidence="2 3">
    <name type="scientific">Seminavis robusta</name>
    <dbReference type="NCBI Taxonomy" id="568900"/>
    <lineage>
        <taxon>Eukaryota</taxon>
        <taxon>Sar</taxon>
        <taxon>Stramenopiles</taxon>
        <taxon>Ochrophyta</taxon>
        <taxon>Bacillariophyta</taxon>
        <taxon>Bacillariophyceae</taxon>
        <taxon>Bacillariophycidae</taxon>
        <taxon>Naviculales</taxon>
        <taxon>Naviculaceae</taxon>
        <taxon>Seminavis</taxon>
    </lineage>
</organism>
<comment type="caution">
    <text evidence="2">The sequence shown here is derived from an EMBL/GenBank/DDBJ whole genome shotgun (WGS) entry which is preliminary data.</text>
</comment>
<accession>A0A9N8EKH3</accession>
<sequence>MSPELRRISSSVSTCSDLSDISDMASLSSSTSSLSTVARRTQRRVRAITLQPGTSFHDAFFGQDESARTNFDQATACAEICTRENSRRGQQETSTRSLGSTTSIRSSRSSRSIKAGRPALPRFGAF</sequence>
<keyword evidence="3" id="KW-1185">Reference proteome</keyword>
<reference evidence="2" key="1">
    <citation type="submission" date="2020-06" db="EMBL/GenBank/DDBJ databases">
        <authorList>
            <consortium name="Plant Systems Biology data submission"/>
        </authorList>
    </citation>
    <scope>NUCLEOTIDE SEQUENCE</scope>
    <source>
        <strain evidence="2">D6</strain>
    </source>
</reference>
<gene>
    <name evidence="2" type="ORF">SEMRO_1148_G246440.1</name>
</gene>
<feature type="compositionally biased region" description="Low complexity" evidence="1">
    <location>
        <begin position="93"/>
        <end position="112"/>
    </location>
</feature>
<proteinExistence type="predicted"/>
<dbReference type="Proteomes" id="UP001153069">
    <property type="component" value="Unassembled WGS sequence"/>
</dbReference>
<name>A0A9N8EKH3_9STRA</name>
<dbReference type="AlphaFoldDB" id="A0A9N8EKH3"/>
<evidence type="ECO:0000256" key="1">
    <source>
        <dbReference type="SAM" id="MobiDB-lite"/>
    </source>
</evidence>
<dbReference type="EMBL" id="CAICTM010001146">
    <property type="protein sequence ID" value="CAB9520936.1"/>
    <property type="molecule type" value="Genomic_DNA"/>
</dbReference>